<dbReference type="Proteomes" id="UP000321331">
    <property type="component" value="Unassembled WGS sequence"/>
</dbReference>
<dbReference type="EMBL" id="VMNF01000014">
    <property type="protein sequence ID" value="TXB96639.1"/>
    <property type="molecule type" value="Genomic_DNA"/>
</dbReference>
<comment type="caution">
    <text evidence="2">The sequence shown here is derived from an EMBL/GenBank/DDBJ whole genome shotgun (WGS) entry which is preliminary data.</text>
</comment>
<proteinExistence type="predicted"/>
<feature type="domain" description="Condensation" evidence="1">
    <location>
        <begin position="7"/>
        <end position="164"/>
    </location>
</feature>
<evidence type="ECO:0000259" key="1">
    <source>
        <dbReference type="Pfam" id="PF00668"/>
    </source>
</evidence>
<protein>
    <recommendedName>
        <fullName evidence="1">Condensation domain-containing protein</fullName>
    </recommendedName>
</protein>
<sequence length="175" mass="19602">MDDFISISAGRNVDLPEPQTINGTAANFLPVRVNIGPQELLSSFLGRVQDDFWAMTDHGDVGLDDIYRAASLDRQQVGNRALFIFQPFEPAPKDDPNVDYRWLIMAKCKVRMPSPYALVVEVHKAPNNTHSLKISYDQAIIDPDKAGKIADEITEIVDKMMDLSTSLVMKRVIDI</sequence>
<dbReference type="AlphaFoldDB" id="A0A5C6SDN7"/>
<dbReference type="SUPFAM" id="SSF52777">
    <property type="entry name" value="CoA-dependent acyltransferases"/>
    <property type="match status" value="1"/>
</dbReference>
<evidence type="ECO:0000313" key="2">
    <source>
        <dbReference type="EMBL" id="TXB96639.1"/>
    </source>
</evidence>
<dbReference type="PANTHER" id="PTHR45527:SF1">
    <property type="entry name" value="FATTY ACID SYNTHASE"/>
    <property type="match status" value="1"/>
</dbReference>
<organism evidence="2 3">
    <name type="scientific">Fusarium oxysporum f. sp. cubense</name>
    <dbReference type="NCBI Taxonomy" id="61366"/>
    <lineage>
        <taxon>Eukaryota</taxon>
        <taxon>Fungi</taxon>
        <taxon>Dikarya</taxon>
        <taxon>Ascomycota</taxon>
        <taxon>Pezizomycotina</taxon>
        <taxon>Sordariomycetes</taxon>
        <taxon>Hypocreomycetidae</taxon>
        <taxon>Hypocreales</taxon>
        <taxon>Nectriaceae</taxon>
        <taxon>Fusarium</taxon>
        <taxon>Fusarium oxysporum species complex</taxon>
    </lineage>
</organism>
<gene>
    <name evidence="2" type="ORF">FocTR4_00011988</name>
</gene>
<accession>A0A5C6SDN7</accession>
<reference evidence="2 3" key="1">
    <citation type="submission" date="2019-07" db="EMBL/GenBank/DDBJ databases">
        <title>The First High-Quality Draft Genome Sequence of the Causal Agent of the Current Panama Disease Epidemic.</title>
        <authorList>
            <person name="Warmington R.J."/>
            <person name="Kay W."/>
            <person name="Jeffries A."/>
            <person name="Bebber D."/>
            <person name="Moore K."/>
            <person name="Studholme D.J."/>
        </authorList>
    </citation>
    <scope>NUCLEOTIDE SEQUENCE [LARGE SCALE GENOMIC DNA]</scope>
    <source>
        <strain evidence="2 3">TR4</strain>
    </source>
</reference>
<evidence type="ECO:0000313" key="3">
    <source>
        <dbReference type="Proteomes" id="UP000321331"/>
    </source>
</evidence>
<dbReference type="PANTHER" id="PTHR45527">
    <property type="entry name" value="NONRIBOSOMAL PEPTIDE SYNTHETASE"/>
    <property type="match status" value="1"/>
</dbReference>
<dbReference type="InterPro" id="IPR001242">
    <property type="entry name" value="Condensation_dom"/>
</dbReference>
<dbReference type="Pfam" id="PF00668">
    <property type="entry name" value="Condensation"/>
    <property type="match status" value="1"/>
</dbReference>
<dbReference type="Gene3D" id="3.30.559.30">
    <property type="entry name" value="Nonribosomal peptide synthetase, condensation domain"/>
    <property type="match status" value="1"/>
</dbReference>
<dbReference type="GO" id="GO:0005737">
    <property type="term" value="C:cytoplasm"/>
    <property type="evidence" value="ECO:0007669"/>
    <property type="project" value="TreeGrafter"/>
</dbReference>
<dbReference type="GO" id="GO:0043041">
    <property type="term" value="P:amino acid activation for nonribosomal peptide biosynthetic process"/>
    <property type="evidence" value="ECO:0007669"/>
    <property type="project" value="TreeGrafter"/>
</dbReference>
<dbReference type="GO" id="GO:0003824">
    <property type="term" value="F:catalytic activity"/>
    <property type="evidence" value="ECO:0007669"/>
    <property type="project" value="InterPro"/>
</dbReference>
<dbReference type="GO" id="GO:0044550">
    <property type="term" value="P:secondary metabolite biosynthetic process"/>
    <property type="evidence" value="ECO:0007669"/>
    <property type="project" value="TreeGrafter"/>
</dbReference>
<name>A0A5C6SDN7_FUSOC</name>
<dbReference type="GO" id="GO:0031177">
    <property type="term" value="F:phosphopantetheine binding"/>
    <property type="evidence" value="ECO:0007669"/>
    <property type="project" value="TreeGrafter"/>
</dbReference>